<reference evidence="3 4" key="1">
    <citation type="submission" date="2024-09" db="EMBL/GenBank/DDBJ databases">
        <title>Rethinking Asexuality: The Enigmatic Case of Functional Sexual Genes in Lepraria (Stereocaulaceae).</title>
        <authorList>
            <person name="Doellman M."/>
            <person name="Sun Y."/>
            <person name="Barcenas-Pena A."/>
            <person name="Lumbsch H.T."/>
            <person name="Grewe F."/>
        </authorList>
    </citation>
    <scope>NUCLEOTIDE SEQUENCE [LARGE SCALE GENOMIC DNA]</scope>
    <source>
        <strain evidence="3 4">Grewe 0041</strain>
    </source>
</reference>
<name>A0ABR4ATT0_9LECA</name>
<dbReference type="Proteomes" id="UP001590951">
    <property type="component" value="Unassembled WGS sequence"/>
</dbReference>
<feature type="transmembrane region" description="Helical" evidence="1">
    <location>
        <begin position="247"/>
        <end position="267"/>
    </location>
</feature>
<evidence type="ECO:0000259" key="2">
    <source>
        <dbReference type="Pfam" id="PF20237"/>
    </source>
</evidence>
<dbReference type="EMBL" id="JBHFEH010000071">
    <property type="protein sequence ID" value="KAL2049107.1"/>
    <property type="molecule type" value="Genomic_DNA"/>
</dbReference>
<dbReference type="PANTHER" id="PTHR34502">
    <property type="entry name" value="DUF6594 DOMAIN-CONTAINING PROTEIN-RELATED"/>
    <property type="match status" value="1"/>
</dbReference>
<dbReference type="Pfam" id="PF20237">
    <property type="entry name" value="DUF6594"/>
    <property type="match status" value="1"/>
</dbReference>
<gene>
    <name evidence="3" type="ORF">ABVK25_010619</name>
</gene>
<keyword evidence="1" id="KW-0812">Transmembrane</keyword>
<comment type="caution">
    <text evidence="3">The sequence shown here is derived from an EMBL/GenBank/DDBJ whole genome shotgun (WGS) entry which is preliminary data.</text>
</comment>
<feature type="domain" description="DUF6594" evidence="2">
    <location>
        <begin position="18"/>
        <end position="288"/>
    </location>
</feature>
<keyword evidence="1" id="KW-1133">Transmembrane helix</keyword>
<sequence length="300" mass="34091">MANAPMEMEGSAKMPEGYAKLSSLMSTDSEFAIFRKFGALNAQNLLYYQAELMGLENDLRATASEDQNSGDPDKKDFAVNWYELSHAKPDKNYQFRKFMQVRRILREYNECLIQQATIAKIDRPSPYNLEMLRRWLDSSTKGKGFLVGLEEETWKEIHSHDFLAIPRPEKDVELDRLSKMFLGPLVEFYHTLVGRYYKKETGLDSCGNEIIRYNNRKLLRTADVVSAIASSALPIGSIIALNCISRVMIQLVVVAVFTMIFALMLTLMTNARRVETFAATSVFAAVQVVFVGSTNTNTYR</sequence>
<dbReference type="InterPro" id="IPR046529">
    <property type="entry name" value="DUF6594"/>
</dbReference>
<organism evidence="3 4">
    <name type="scientific">Lepraria finkii</name>
    <dbReference type="NCBI Taxonomy" id="1340010"/>
    <lineage>
        <taxon>Eukaryota</taxon>
        <taxon>Fungi</taxon>
        <taxon>Dikarya</taxon>
        <taxon>Ascomycota</taxon>
        <taxon>Pezizomycotina</taxon>
        <taxon>Lecanoromycetes</taxon>
        <taxon>OSLEUM clade</taxon>
        <taxon>Lecanoromycetidae</taxon>
        <taxon>Lecanorales</taxon>
        <taxon>Lecanorineae</taxon>
        <taxon>Stereocaulaceae</taxon>
        <taxon>Lepraria</taxon>
    </lineage>
</organism>
<accession>A0ABR4ATT0</accession>
<keyword evidence="4" id="KW-1185">Reference proteome</keyword>
<keyword evidence="1" id="KW-0472">Membrane</keyword>
<evidence type="ECO:0000313" key="3">
    <source>
        <dbReference type="EMBL" id="KAL2049107.1"/>
    </source>
</evidence>
<dbReference type="PANTHER" id="PTHR34502:SF5">
    <property type="entry name" value="DUF6594 DOMAIN-CONTAINING PROTEIN"/>
    <property type="match status" value="1"/>
</dbReference>
<proteinExistence type="predicted"/>
<evidence type="ECO:0000313" key="4">
    <source>
        <dbReference type="Proteomes" id="UP001590951"/>
    </source>
</evidence>
<protein>
    <recommendedName>
        <fullName evidence="2">DUF6594 domain-containing protein</fullName>
    </recommendedName>
</protein>
<evidence type="ECO:0000256" key="1">
    <source>
        <dbReference type="SAM" id="Phobius"/>
    </source>
</evidence>